<dbReference type="AlphaFoldDB" id="A0AA40HBE8"/>
<feature type="region of interest" description="Disordered" evidence="4">
    <location>
        <begin position="19"/>
        <end position="76"/>
    </location>
</feature>
<evidence type="ECO:0000256" key="1">
    <source>
        <dbReference type="ARBA" id="ARBA00022859"/>
    </source>
</evidence>
<dbReference type="GO" id="GO:0002250">
    <property type="term" value="P:adaptive immune response"/>
    <property type="evidence" value="ECO:0007669"/>
    <property type="project" value="UniProtKB-KW"/>
</dbReference>
<dbReference type="Proteomes" id="UP001177744">
    <property type="component" value="Unassembled WGS sequence"/>
</dbReference>
<organism evidence="6 7">
    <name type="scientific">Cnephaeus nilssonii</name>
    <name type="common">Northern bat</name>
    <name type="synonym">Eptesicus nilssonii</name>
    <dbReference type="NCBI Taxonomy" id="3371016"/>
    <lineage>
        <taxon>Eukaryota</taxon>
        <taxon>Metazoa</taxon>
        <taxon>Chordata</taxon>
        <taxon>Craniata</taxon>
        <taxon>Vertebrata</taxon>
        <taxon>Euteleostomi</taxon>
        <taxon>Mammalia</taxon>
        <taxon>Eutheria</taxon>
        <taxon>Laurasiatheria</taxon>
        <taxon>Chiroptera</taxon>
        <taxon>Yangochiroptera</taxon>
        <taxon>Vespertilionidae</taxon>
        <taxon>Cnephaeus</taxon>
    </lineage>
</organism>
<dbReference type="GO" id="GO:0005576">
    <property type="term" value="C:extracellular region"/>
    <property type="evidence" value="ECO:0007669"/>
    <property type="project" value="UniProtKB-ARBA"/>
</dbReference>
<evidence type="ECO:0000256" key="2">
    <source>
        <dbReference type="ARBA" id="ARBA00023130"/>
    </source>
</evidence>
<protein>
    <recommendedName>
        <fullName evidence="5">Ig-like domain-containing protein</fullName>
    </recommendedName>
</protein>
<dbReference type="InterPro" id="IPR013106">
    <property type="entry name" value="Ig_V-set"/>
</dbReference>
<dbReference type="PANTHER" id="PTHR23266">
    <property type="entry name" value="IMMUNOGLOBULIN HEAVY CHAIN"/>
    <property type="match status" value="1"/>
</dbReference>
<evidence type="ECO:0000256" key="4">
    <source>
        <dbReference type="SAM" id="MobiDB-lite"/>
    </source>
</evidence>
<comment type="caution">
    <text evidence="6">The sequence shown here is derived from an EMBL/GenBank/DDBJ whole genome shotgun (WGS) entry which is preliminary data.</text>
</comment>
<feature type="domain" description="Ig-like" evidence="5">
    <location>
        <begin position="62"/>
        <end position="177"/>
    </location>
</feature>
<evidence type="ECO:0000256" key="3">
    <source>
        <dbReference type="ARBA" id="ARBA00043265"/>
    </source>
</evidence>
<keyword evidence="2" id="KW-1064">Adaptive immunity</keyword>
<dbReference type="Gene3D" id="2.60.40.10">
    <property type="entry name" value="Immunoglobulins"/>
    <property type="match status" value="1"/>
</dbReference>
<keyword evidence="1" id="KW-0391">Immunity</keyword>
<evidence type="ECO:0000313" key="7">
    <source>
        <dbReference type="Proteomes" id="UP001177744"/>
    </source>
</evidence>
<dbReference type="InterPro" id="IPR003599">
    <property type="entry name" value="Ig_sub"/>
</dbReference>
<dbReference type="InterPro" id="IPR036179">
    <property type="entry name" value="Ig-like_dom_sf"/>
</dbReference>
<reference evidence="6" key="1">
    <citation type="submission" date="2023-06" db="EMBL/GenBank/DDBJ databases">
        <title>Reference genome for the Northern bat (Eptesicus nilssonii), a most northern bat species.</title>
        <authorList>
            <person name="Laine V.N."/>
            <person name="Pulliainen A.T."/>
            <person name="Lilley T.M."/>
        </authorList>
    </citation>
    <scope>NUCLEOTIDE SEQUENCE</scope>
    <source>
        <strain evidence="6">BLF_Eptnil</strain>
        <tissue evidence="6">Kidney</tissue>
    </source>
</reference>
<dbReference type="InterPro" id="IPR007110">
    <property type="entry name" value="Ig-like_dom"/>
</dbReference>
<accession>A0AA40HBE8</accession>
<evidence type="ECO:0000313" key="6">
    <source>
        <dbReference type="EMBL" id="KAK1328194.1"/>
    </source>
</evidence>
<keyword evidence="7" id="KW-1185">Reference proteome</keyword>
<gene>
    <name evidence="6" type="ORF">QTO34_012617</name>
</gene>
<dbReference type="Pfam" id="PF07686">
    <property type="entry name" value="V-set"/>
    <property type="match status" value="1"/>
</dbReference>
<dbReference type="SMART" id="SM00409">
    <property type="entry name" value="IG"/>
    <property type="match status" value="1"/>
</dbReference>
<dbReference type="InterPro" id="IPR050199">
    <property type="entry name" value="IgHV"/>
</dbReference>
<proteinExistence type="predicted"/>
<name>A0AA40HBE8_CNENI</name>
<dbReference type="SMART" id="SM00406">
    <property type="entry name" value="IGv"/>
    <property type="match status" value="1"/>
</dbReference>
<dbReference type="EMBL" id="JAULJE010000024">
    <property type="protein sequence ID" value="KAK1328194.1"/>
    <property type="molecule type" value="Genomic_DNA"/>
</dbReference>
<dbReference type="PROSITE" id="PS50835">
    <property type="entry name" value="IG_LIKE"/>
    <property type="match status" value="1"/>
</dbReference>
<dbReference type="InterPro" id="IPR013783">
    <property type="entry name" value="Ig-like_fold"/>
</dbReference>
<sequence>MYMLNSGHQTIVTEKLLKKDPRISPLPGCSGSQLSPRKGLRSLGKQSCGLEEDKAAGFSPVPGVSPPPKESGPGLVKPSQTLSLTCTVSVFSLTSYSVYWTHQPPGKGLMWVGCVLCDRGTNYNPALKSRLSITRVTSKSQVYLTLNSLRAEDTAKYYCVRHSEGRSVWAQTQTSLRETAGLGCRGCSEHEGDLEQLGSMGRAEACLRGII</sequence>
<dbReference type="GO" id="GO:0019814">
    <property type="term" value="C:immunoglobulin complex"/>
    <property type="evidence" value="ECO:0007669"/>
    <property type="project" value="UniProtKB-KW"/>
</dbReference>
<dbReference type="SUPFAM" id="SSF48726">
    <property type="entry name" value="Immunoglobulin"/>
    <property type="match status" value="1"/>
</dbReference>
<keyword evidence="3" id="KW-1280">Immunoglobulin</keyword>
<evidence type="ECO:0000259" key="5">
    <source>
        <dbReference type="PROSITE" id="PS50835"/>
    </source>
</evidence>